<evidence type="ECO:0000313" key="2">
    <source>
        <dbReference type="Proteomes" id="UP001342418"/>
    </source>
</evidence>
<protein>
    <recommendedName>
        <fullName evidence="3">Ribbon-helix-helix protein CopG domain-containing protein</fullName>
    </recommendedName>
</protein>
<dbReference type="RefSeq" id="WP_338531681.1">
    <property type="nucleotide sequence ID" value="NZ_CP030941.1"/>
</dbReference>
<evidence type="ECO:0008006" key="3">
    <source>
        <dbReference type="Google" id="ProtNLM"/>
    </source>
</evidence>
<proteinExistence type="predicted"/>
<dbReference type="EMBL" id="CP030941">
    <property type="protein sequence ID" value="UUP19537.1"/>
    <property type="molecule type" value="Genomic_DNA"/>
</dbReference>
<dbReference type="Proteomes" id="UP001342418">
    <property type="component" value="Chromosome"/>
</dbReference>
<reference evidence="1 2" key="1">
    <citation type="submission" date="2018-07" db="EMBL/GenBank/DDBJ databases">
        <title>Genome sequence of Nitratireductor thuwali#1536.</title>
        <authorList>
            <person name="Michoud G."/>
            <person name="Merlino G."/>
            <person name="Sefrji F.O."/>
            <person name="Daffonchio D."/>
        </authorList>
    </citation>
    <scope>NUCLEOTIDE SEQUENCE [LARGE SCALE GENOMIC DNA]</scope>
    <source>
        <strain evidence="2">Nit1536</strain>
    </source>
</reference>
<organism evidence="1 2">
    <name type="scientific">Nitratireductor thuwali</name>
    <dbReference type="NCBI Taxonomy" id="2267699"/>
    <lineage>
        <taxon>Bacteria</taxon>
        <taxon>Pseudomonadati</taxon>
        <taxon>Pseudomonadota</taxon>
        <taxon>Alphaproteobacteria</taxon>
        <taxon>Hyphomicrobiales</taxon>
        <taxon>Phyllobacteriaceae</taxon>
        <taxon>Nitratireductor</taxon>
    </lineage>
</organism>
<name>A0ABY5MNY3_9HYPH</name>
<keyword evidence="2" id="KW-1185">Reference proteome</keyword>
<gene>
    <name evidence="1" type="ORF">NTH_04040</name>
</gene>
<evidence type="ECO:0000313" key="1">
    <source>
        <dbReference type="EMBL" id="UUP19537.1"/>
    </source>
</evidence>
<accession>A0ABY5MNY3</accession>
<sequence length="152" mass="17333">MADKNEQKKTERLHMLISPAEIDAIDDWRFRNKIGTRAEAVRRLCQISLEAETAANRSSELATSILRSFNRSMKKLDENTGEPPEEVLDIFESWMDELLPMVLELAASSETVAEIFDALRSGDSLTEALKRVNDKKADLEKARRHIERFGGR</sequence>